<feature type="transmembrane region" description="Helical" evidence="8">
    <location>
        <begin position="975"/>
        <end position="995"/>
    </location>
</feature>
<organism evidence="10 11">
    <name type="scientific">Tribonema minus</name>
    <dbReference type="NCBI Taxonomy" id="303371"/>
    <lineage>
        <taxon>Eukaryota</taxon>
        <taxon>Sar</taxon>
        <taxon>Stramenopiles</taxon>
        <taxon>Ochrophyta</taxon>
        <taxon>PX clade</taxon>
        <taxon>Xanthophyceae</taxon>
        <taxon>Tribonematales</taxon>
        <taxon>Tribonemataceae</taxon>
        <taxon>Tribonema</taxon>
    </lineage>
</organism>
<name>A0A835YUK8_9STRA</name>
<protein>
    <recommendedName>
        <fullName evidence="9">Right handed beta helix domain-containing protein</fullName>
    </recommendedName>
</protein>
<dbReference type="InterPro" id="IPR039448">
    <property type="entry name" value="Beta_helix"/>
</dbReference>
<keyword evidence="6 8" id="KW-0472">Membrane</keyword>
<dbReference type="InterPro" id="IPR003368">
    <property type="entry name" value="POMP_repeat"/>
</dbReference>
<evidence type="ECO:0000256" key="6">
    <source>
        <dbReference type="ARBA" id="ARBA00023136"/>
    </source>
</evidence>
<dbReference type="Pfam" id="PF02415">
    <property type="entry name" value="Chlam_PMP"/>
    <property type="match status" value="1"/>
</dbReference>
<keyword evidence="8" id="KW-1133">Transmembrane helix</keyword>
<feature type="transmembrane region" description="Helical" evidence="8">
    <location>
        <begin position="825"/>
        <end position="847"/>
    </location>
</feature>
<evidence type="ECO:0000256" key="5">
    <source>
        <dbReference type="ARBA" id="ARBA00022729"/>
    </source>
</evidence>
<keyword evidence="7" id="KW-0998">Cell outer membrane</keyword>
<keyword evidence="8" id="KW-0812">Transmembrane</keyword>
<dbReference type="SUPFAM" id="SSF51126">
    <property type="entry name" value="Pectin lyase-like"/>
    <property type="match status" value="1"/>
</dbReference>
<dbReference type="GO" id="GO:0005576">
    <property type="term" value="C:extracellular region"/>
    <property type="evidence" value="ECO:0007669"/>
    <property type="project" value="UniProtKB-SubCell"/>
</dbReference>
<dbReference type="Proteomes" id="UP000664859">
    <property type="component" value="Unassembled WGS sequence"/>
</dbReference>
<feature type="transmembrane region" description="Helical" evidence="8">
    <location>
        <begin position="874"/>
        <end position="898"/>
    </location>
</feature>
<evidence type="ECO:0000313" key="10">
    <source>
        <dbReference type="EMBL" id="KAG5181937.1"/>
    </source>
</evidence>
<dbReference type="AlphaFoldDB" id="A0A835YUK8"/>
<dbReference type="EMBL" id="JAFCMP010000279">
    <property type="protein sequence ID" value="KAG5181937.1"/>
    <property type="molecule type" value="Genomic_DNA"/>
</dbReference>
<proteinExistence type="predicted"/>
<accession>A0A835YUK8</accession>
<comment type="subcellular location">
    <subcellularLocation>
        <location evidence="1">Cell envelope</location>
    </subcellularLocation>
    <subcellularLocation>
        <location evidence="2">Cell outer membrane</location>
    </subcellularLocation>
    <subcellularLocation>
        <location evidence="3">Secreted</location>
    </subcellularLocation>
</comment>
<feature type="domain" description="Right handed beta helix" evidence="9">
    <location>
        <begin position="434"/>
        <end position="584"/>
    </location>
</feature>
<evidence type="ECO:0000256" key="2">
    <source>
        <dbReference type="ARBA" id="ARBA00004442"/>
    </source>
</evidence>
<evidence type="ECO:0000256" key="3">
    <source>
        <dbReference type="ARBA" id="ARBA00004613"/>
    </source>
</evidence>
<dbReference type="PANTHER" id="PTHR11319:SF35">
    <property type="entry name" value="OUTER MEMBRANE PROTEIN PMPC-RELATED"/>
    <property type="match status" value="1"/>
</dbReference>
<dbReference type="InterPro" id="IPR011050">
    <property type="entry name" value="Pectin_lyase_fold/virulence"/>
</dbReference>
<dbReference type="PANTHER" id="PTHR11319">
    <property type="entry name" value="G PROTEIN-COUPLED RECEPTOR-RELATED"/>
    <property type="match status" value="1"/>
</dbReference>
<feature type="transmembrane region" description="Helical" evidence="8">
    <location>
        <begin position="762"/>
        <end position="785"/>
    </location>
</feature>
<keyword evidence="4" id="KW-0964">Secreted</keyword>
<evidence type="ECO:0000313" key="11">
    <source>
        <dbReference type="Proteomes" id="UP000664859"/>
    </source>
</evidence>
<evidence type="ECO:0000256" key="8">
    <source>
        <dbReference type="SAM" id="Phobius"/>
    </source>
</evidence>
<comment type="caution">
    <text evidence="10">The sequence shown here is derived from an EMBL/GenBank/DDBJ whole genome shotgun (WGS) entry which is preliminary data.</text>
</comment>
<gene>
    <name evidence="10" type="ORF">JKP88DRAFT_320131</name>
</gene>
<evidence type="ECO:0000256" key="1">
    <source>
        <dbReference type="ARBA" id="ARBA00004196"/>
    </source>
</evidence>
<dbReference type="OrthoDB" id="5950997at2759"/>
<keyword evidence="11" id="KW-1185">Reference proteome</keyword>
<evidence type="ECO:0000259" key="9">
    <source>
        <dbReference type="Pfam" id="PF13229"/>
    </source>
</evidence>
<evidence type="ECO:0000256" key="4">
    <source>
        <dbReference type="ARBA" id="ARBA00022525"/>
    </source>
</evidence>
<keyword evidence="5" id="KW-0732">Signal</keyword>
<reference evidence="10" key="1">
    <citation type="submission" date="2021-02" db="EMBL/GenBank/DDBJ databases">
        <title>First Annotated Genome of the Yellow-green Alga Tribonema minus.</title>
        <authorList>
            <person name="Mahan K.M."/>
        </authorList>
    </citation>
    <scope>NUCLEOTIDE SEQUENCE</scope>
    <source>
        <strain evidence="10">UTEX B ZZ1240</strain>
    </source>
</reference>
<sequence>MARSNGALHLRAHELVAGTKRFRRQHLDTVELHDAVAVHQDIARRGSRSARDRARASTVIEFAVLVVATPRCQTAPDMRVAVVAIQLRSLYTRVAAAREARAESVQPSDAHAFPRSQLRVYDEADDGHRTCTQFVDAVGQRGSGYWDDVIGACIQNPGDIVSVVNETNGTRTFYAGDTLERHFKAQITQRVATMYDLEGMQVVGPGRETMSWPQLGALGVQYTPSAAELEGIHSVYGQLQGKLSPQLVQEKLEELQSLAPSPEESTRGAHCRAYTDSYPPASVFRVTFVLRASRTFSARADPHECQKAFRHFVVDGPESAGALTTAAACPDATINVTWRGDVTIRQQIVVGNGTALRMSGSTPASVMRGVGGNRLMAVSTRANVTLDSMHLMNGNYTRGGAVLVGKSGHLTLQSCLLTNNTADSDGGAIYNQGGVVVARESTFIDNYADYSSGSGGAIYNQYGNMILLKSTFRTNTAAFGGAIDIEAGTAIVRASTFSGNRAKYSGGAVVTHNDAFFAESTFADNLAGAAGGGLFVEGGMLTMADSNVINNKAGRGAAIAITTGTLKVTNSRFTGNAAASAGGGGAILQVGEYDALTIAVADSVFQGNSAQCCYAGGIHTGVGSSCVDANSGYGLNWPCCSTGMYSGTDAIGPACVACTMDAVNCTAVGATLPTLPLSSGYWRENDTMVPSNVRACPNRHACEGGIGVSSVGVWIQEVGMGSPGWSSDAYCAAGYQGPYCAVCADGYAAVTGYKCVKCTAGVASAVVVGVVVLFAAVGLGLWILFAAALGLGEGADATSTFAAASGTLKLSRGCVILARHLRTSVIVMQILTQFVSITGVALPLQYLDFLQVMDLISLDLRWLTSPGCVLHLSFYQRLVLTTLVPLGIAGVILAPRAYRRCRPRSAGAKLQRVCEQDLHVLLVFAFLVYSGVSLTIFQTFACDYLEYDGPDGTWYLRADYTIQCRTPEHAAYVTYAAIMLLVYPLGIPAIFAWLIRLGAADVRERSALASATSFLRKPYSPQTPYWECAECLRRLLLAGLLFFIMPGTAGQTAVACVFASLAGLRICSTSRGGW</sequence>
<dbReference type="Pfam" id="PF13229">
    <property type="entry name" value="Beta_helix"/>
    <property type="match status" value="1"/>
</dbReference>
<evidence type="ECO:0000256" key="7">
    <source>
        <dbReference type="ARBA" id="ARBA00023237"/>
    </source>
</evidence>
<feature type="transmembrane region" description="Helical" evidence="8">
    <location>
        <begin position="918"/>
        <end position="941"/>
    </location>
</feature>
<feature type="transmembrane region" description="Helical" evidence="8">
    <location>
        <begin position="1035"/>
        <end position="1061"/>
    </location>
</feature>